<dbReference type="GO" id="GO:0005886">
    <property type="term" value="C:plasma membrane"/>
    <property type="evidence" value="ECO:0007669"/>
    <property type="project" value="TreeGrafter"/>
</dbReference>
<dbReference type="STRING" id="933084.A0A067PTP2"/>
<dbReference type="OrthoDB" id="3251871at2759"/>
<proteinExistence type="predicted"/>
<evidence type="ECO:0000256" key="6">
    <source>
        <dbReference type="SAM" id="Phobius"/>
    </source>
</evidence>
<evidence type="ECO:0000256" key="4">
    <source>
        <dbReference type="ARBA" id="ARBA00023136"/>
    </source>
</evidence>
<feature type="transmembrane region" description="Helical" evidence="6">
    <location>
        <begin position="20"/>
        <end position="43"/>
    </location>
</feature>
<sequence>MPISGWVWTDELVQLTRWLAAVPTIAAILAALVVLGLALRLYLNRDRRHALRRQSFLMLLSVLAMSIPYSAAYLIETFLTGPSPWCAVSMFVAILTGNFIQFVVSLISVNLQLVFVHGVRTERFLKWYLTASLLLSIATSLPPTAKGVWGWDPLLDCCYVSLVNPKERRMWQIAALYFWSLLSALVTLVSTSTILGALVSHSLHRRRVLSLTQRTHNNVFNGTAVAIAWRITLYPLILIVLTAVSTASDFSTDKSLGISSRSDFVVLCVYSFFYGAQPLLYAVVAIFVDPSFSGAVRQVIKSDISSVRSCISGCHTSTGSSVSSLREQDERQPSARQSNFPTVTFDLPQRPDHSHINGKTDSTVSSATPCRSREHGSIWSTIRTASEEEYDQM</sequence>
<dbReference type="EMBL" id="KL197732">
    <property type="protein sequence ID" value="KDQ53711.1"/>
    <property type="molecule type" value="Genomic_DNA"/>
</dbReference>
<dbReference type="SUPFAM" id="SSF81321">
    <property type="entry name" value="Family A G protein-coupled receptor-like"/>
    <property type="match status" value="1"/>
</dbReference>
<feature type="transmembrane region" description="Helical" evidence="6">
    <location>
        <begin position="87"/>
        <end position="115"/>
    </location>
</feature>
<feature type="transmembrane region" description="Helical" evidence="6">
    <location>
        <begin position="264"/>
        <end position="288"/>
    </location>
</feature>
<feature type="transmembrane region" description="Helical" evidence="6">
    <location>
        <begin position="176"/>
        <end position="199"/>
    </location>
</feature>
<dbReference type="GO" id="GO:0004930">
    <property type="term" value="F:G protein-coupled receptor activity"/>
    <property type="evidence" value="ECO:0007669"/>
    <property type="project" value="TreeGrafter"/>
</dbReference>
<keyword evidence="8" id="KW-1185">Reference proteome</keyword>
<reference evidence="8" key="1">
    <citation type="journal article" date="2014" name="Proc. Natl. Acad. Sci. U.S.A.">
        <title>Extensive sampling of basidiomycete genomes demonstrates inadequacy of the white-rot/brown-rot paradigm for wood decay fungi.</title>
        <authorList>
            <person name="Riley R."/>
            <person name="Salamov A.A."/>
            <person name="Brown D.W."/>
            <person name="Nagy L.G."/>
            <person name="Floudas D."/>
            <person name="Held B.W."/>
            <person name="Levasseur A."/>
            <person name="Lombard V."/>
            <person name="Morin E."/>
            <person name="Otillar R."/>
            <person name="Lindquist E.A."/>
            <person name="Sun H."/>
            <person name="LaButti K.M."/>
            <person name="Schmutz J."/>
            <person name="Jabbour D."/>
            <person name="Luo H."/>
            <person name="Baker S.E."/>
            <person name="Pisabarro A.G."/>
            <person name="Walton J.D."/>
            <person name="Blanchette R.A."/>
            <person name="Henrissat B."/>
            <person name="Martin F."/>
            <person name="Cullen D."/>
            <person name="Hibbett D.S."/>
            <person name="Grigoriev I.V."/>
        </authorList>
    </citation>
    <scope>NUCLEOTIDE SEQUENCE [LARGE SCALE GENOMIC DNA]</scope>
    <source>
        <strain evidence="8">MUCL 33604</strain>
    </source>
</reference>
<dbReference type="PANTHER" id="PTHR23112">
    <property type="entry name" value="G PROTEIN-COUPLED RECEPTOR 157-RELATED"/>
    <property type="match status" value="1"/>
</dbReference>
<keyword evidence="4 6" id="KW-0472">Membrane</keyword>
<accession>A0A067PTP2</accession>
<feature type="transmembrane region" description="Helical" evidence="6">
    <location>
        <begin position="219"/>
        <end position="244"/>
    </location>
</feature>
<comment type="subcellular location">
    <subcellularLocation>
        <location evidence="1">Membrane</location>
        <topology evidence="1">Multi-pass membrane protein</topology>
    </subcellularLocation>
</comment>
<dbReference type="Gene3D" id="1.20.1070.10">
    <property type="entry name" value="Rhodopsin 7-helix transmembrane proteins"/>
    <property type="match status" value="1"/>
</dbReference>
<feature type="compositionally biased region" description="Polar residues" evidence="5">
    <location>
        <begin position="357"/>
        <end position="369"/>
    </location>
</feature>
<dbReference type="AlphaFoldDB" id="A0A067PTP2"/>
<gene>
    <name evidence="7" type="ORF">JAAARDRAFT_61100</name>
</gene>
<dbReference type="HOGENOM" id="CLU_047278_1_0_1"/>
<feature type="region of interest" description="Disordered" evidence="5">
    <location>
        <begin position="316"/>
        <end position="393"/>
    </location>
</feature>
<keyword evidence="2 6" id="KW-0812">Transmembrane</keyword>
<evidence type="ECO:0000256" key="3">
    <source>
        <dbReference type="ARBA" id="ARBA00022989"/>
    </source>
</evidence>
<organism evidence="7 8">
    <name type="scientific">Jaapia argillacea MUCL 33604</name>
    <dbReference type="NCBI Taxonomy" id="933084"/>
    <lineage>
        <taxon>Eukaryota</taxon>
        <taxon>Fungi</taxon>
        <taxon>Dikarya</taxon>
        <taxon>Basidiomycota</taxon>
        <taxon>Agaricomycotina</taxon>
        <taxon>Agaricomycetes</taxon>
        <taxon>Agaricomycetidae</taxon>
        <taxon>Jaapiales</taxon>
        <taxon>Jaapiaceae</taxon>
        <taxon>Jaapia</taxon>
    </lineage>
</organism>
<dbReference type="InParanoid" id="A0A067PTP2"/>
<evidence type="ECO:0000313" key="8">
    <source>
        <dbReference type="Proteomes" id="UP000027265"/>
    </source>
</evidence>
<dbReference type="GO" id="GO:0007189">
    <property type="term" value="P:adenylate cyclase-activating G protein-coupled receptor signaling pathway"/>
    <property type="evidence" value="ECO:0007669"/>
    <property type="project" value="TreeGrafter"/>
</dbReference>
<protein>
    <recommendedName>
        <fullName evidence="9">G-protein coupled receptors family 1 profile domain-containing protein</fullName>
    </recommendedName>
</protein>
<dbReference type="PANTHER" id="PTHR23112:SF0">
    <property type="entry name" value="TRANSMEMBRANE PROTEIN 116"/>
    <property type="match status" value="1"/>
</dbReference>
<dbReference type="Proteomes" id="UP000027265">
    <property type="component" value="Unassembled WGS sequence"/>
</dbReference>
<evidence type="ECO:0008006" key="9">
    <source>
        <dbReference type="Google" id="ProtNLM"/>
    </source>
</evidence>
<feature type="transmembrane region" description="Helical" evidence="6">
    <location>
        <begin position="55"/>
        <end position="75"/>
    </location>
</feature>
<evidence type="ECO:0000256" key="2">
    <source>
        <dbReference type="ARBA" id="ARBA00022692"/>
    </source>
</evidence>
<evidence type="ECO:0000313" key="7">
    <source>
        <dbReference type="EMBL" id="KDQ53711.1"/>
    </source>
</evidence>
<keyword evidence="3 6" id="KW-1133">Transmembrane helix</keyword>
<feature type="compositionally biased region" description="Polar residues" evidence="5">
    <location>
        <begin position="316"/>
        <end position="325"/>
    </location>
</feature>
<evidence type="ECO:0000256" key="5">
    <source>
        <dbReference type="SAM" id="MobiDB-lite"/>
    </source>
</evidence>
<name>A0A067PTP2_9AGAM</name>
<evidence type="ECO:0000256" key="1">
    <source>
        <dbReference type="ARBA" id="ARBA00004141"/>
    </source>
</evidence>